<comment type="similarity">
    <text evidence="2">Belongs to the VKOR family.</text>
</comment>
<dbReference type="SUPFAM" id="SSF52833">
    <property type="entry name" value="Thioredoxin-like"/>
    <property type="match status" value="1"/>
</dbReference>
<dbReference type="CDD" id="cd10546">
    <property type="entry name" value="VKOR"/>
    <property type="match status" value="1"/>
</dbReference>
<evidence type="ECO:0000256" key="5">
    <source>
        <dbReference type="ARBA" id="ARBA00022989"/>
    </source>
</evidence>
<keyword evidence="6" id="KW-0560">Oxidoreductase</keyword>
<dbReference type="Proteomes" id="UP001165653">
    <property type="component" value="Unassembled WGS sequence"/>
</dbReference>
<feature type="transmembrane region" description="Helical" evidence="10">
    <location>
        <begin position="78"/>
        <end position="100"/>
    </location>
</feature>
<keyword evidence="7 10" id="KW-0472">Membrane</keyword>
<keyword evidence="9" id="KW-0676">Redox-active center</keyword>
<evidence type="ECO:0000256" key="8">
    <source>
        <dbReference type="ARBA" id="ARBA00023157"/>
    </source>
</evidence>
<evidence type="ECO:0000256" key="3">
    <source>
        <dbReference type="ARBA" id="ARBA00022692"/>
    </source>
</evidence>
<evidence type="ECO:0000256" key="10">
    <source>
        <dbReference type="SAM" id="Phobius"/>
    </source>
</evidence>
<keyword evidence="5 10" id="KW-1133">Transmembrane helix</keyword>
<evidence type="ECO:0000256" key="6">
    <source>
        <dbReference type="ARBA" id="ARBA00023002"/>
    </source>
</evidence>
<evidence type="ECO:0000256" key="1">
    <source>
        <dbReference type="ARBA" id="ARBA00004141"/>
    </source>
</evidence>
<feature type="transmembrane region" description="Helical" evidence="10">
    <location>
        <begin position="106"/>
        <end position="124"/>
    </location>
</feature>
<keyword evidence="8" id="KW-1015">Disulfide bond</keyword>
<keyword evidence="3 10" id="KW-0812">Transmembrane</keyword>
<feature type="transmembrane region" description="Helical" evidence="10">
    <location>
        <begin position="49"/>
        <end position="71"/>
    </location>
</feature>
<dbReference type="InterPro" id="IPR012932">
    <property type="entry name" value="VKOR"/>
</dbReference>
<dbReference type="Pfam" id="PF07884">
    <property type="entry name" value="VKOR"/>
    <property type="match status" value="1"/>
</dbReference>
<evidence type="ECO:0000256" key="9">
    <source>
        <dbReference type="ARBA" id="ARBA00023284"/>
    </source>
</evidence>
<gene>
    <name evidence="12" type="ORF">OJ996_13055</name>
</gene>
<dbReference type="InterPro" id="IPR038354">
    <property type="entry name" value="VKOR_sf"/>
</dbReference>
<organism evidence="12 13">
    <name type="scientific">Luteolibacter rhizosphaerae</name>
    <dbReference type="NCBI Taxonomy" id="2989719"/>
    <lineage>
        <taxon>Bacteria</taxon>
        <taxon>Pseudomonadati</taxon>
        <taxon>Verrucomicrobiota</taxon>
        <taxon>Verrucomicrobiia</taxon>
        <taxon>Verrucomicrobiales</taxon>
        <taxon>Verrucomicrobiaceae</taxon>
        <taxon>Luteolibacter</taxon>
    </lineage>
</organism>
<dbReference type="Gene3D" id="1.20.1440.130">
    <property type="entry name" value="VKOR domain"/>
    <property type="match status" value="1"/>
</dbReference>
<evidence type="ECO:0000256" key="2">
    <source>
        <dbReference type="ARBA" id="ARBA00006214"/>
    </source>
</evidence>
<dbReference type="InterPro" id="IPR036249">
    <property type="entry name" value="Thioredoxin-like_sf"/>
</dbReference>
<comment type="caution">
    <text evidence="12">The sequence shown here is derived from an EMBL/GenBank/DDBJ whole genome shotgun (WGS) entry which is preliminary data.</text>
</comment>
<dbReference type="SMART" id="SM00756">
    <property type="entry name" value="VKc"/>
    <property type="match status" value="1"/>
</dbReference>
<evidence type="ECO:0000313" key="13">
    <source>
        <dbReference type="Proteomes" id="UP001165653"/>
    </source>
</evidence>
<protein>
    <recommendedName>
        <fullName evidence="11">Vitamin K epoxide reductase domain-containing protein</fullName>
    </recommendedName>
</protein>
<name>A0ABT3G5J9_9BACT</name>
<dbReference type="EMBL" id="JAPDDR010000006">
    <property type="protein sequence ID" value="MCW1914510.1"/>
    <property type="molecule type" value="Genomic_DNA"/>
</dbReference>
<accession>A0ABT3G5J9</accession>
<proteinExistence type="inferred from homology"/>
<feature type="domain" description="Vitamin K epoxide reductase" evidence="11">
    <location>
        <begin position="1"/>
        <end position="127"/>
    </location>
</feature>
<feature type="transmembrane region" description="Helical" evidence="10">
    <location>
        <begin position="131"/>
        <end position="151"/>
    </location>
</feature>
<comment type="subcellular location">
    <subcellularLocation>
        <location evidence="1">Membrane</location>
        <topology evidence="1">Multi-pass membrane protein</topology>
    </subcellularLocation>
</comment>
<evidence type="ECO:0000259" key="11">
    <source>
        <dbReference type="SMART" id="SM00756"/>
    </source>
</evidence>
<evidence type="ECO:0000256" key="7">
    <source>
        <dbReference type="ARBA" id="ARBA00023136"/>
    </source>
</evidence>
<keyword evidence="4" id="KW-0874">Quinone</keyword>
<keyword evidence="13" id="KW-1185">Reference proteome</keyword>
<evidence type="ECO:0000313" key="12">
    <source>
        <dbReference type="EMBL" id="MCW1914510.1"/>
    </source>
</evidence>
<sequence>MILLRLLFLAGIALSAWLLTQKVTGEISYLAGCGAGSACANVLGSKWSQWFLIPVSALSLLLYAALLFFTFKPSRSALLGLGTALAAAALWFGIVQAFILRSFCPWCLSAHAIGLGCALLIFRLHRREISAGPLVAGILGTVILAAGQVLGPAPKTHQESQAIVESSGPVHSRGGGRKETFLGNKEYNVTGLPHVGNPNSRRVVVDYFDYTCDACRNLHVYLNEFMVKHPGELCVVVLPCPLERHCNPALPENVSDHPRACELARLALACWRVAPEKFSAVHQLLFERPAIDRGAIEKLVGTPLKEDAWIDEILAANVEDYRKICAANRHLEAPHVLPKLLVRGTKMMHGSTGSREQFFRALEQEFMLK</sequence>
<evidence type="ECO:0000256" key="4">
    <source>
        <dbReference type="ARBA" id="ARBA00022719"/>
    </source>
</evidence>
<dbReference type="Gene3D" id="3.40.30.10">
    <property type="entry name" value="Glutaredoxin"/>
    <property type="match status" value="1"/>
</dbReference>
<dbReference type="RefSeq" id="WP_264514042.1">
    <property type="nucleotide sequence ID" value="NZ_JAPDDR010000006.1"/>
</dbReference>
<reference evidence="12" key="1">
    <citation type="submission" date="2022-10" db="EMBL/GenBank/DDBJ databases">
        <title>Luteolibacter sp. GHJ8, whole genome shotgun sequencing project.</title>
        <authorList>
            <person name="Zhao G."/>
            <person name="Shen L."/>
        </authorList>
    </citation>
    <scope>NUCLEOTIDE SEQUENCE</scope>
    <source>
        <strain evidence="12">GHJ8</strain>
    </source>
</reference>